<keyword evidence="4 6" id="KW-1133">Transmembrane helix</keyword>
<dbReference type="GO" id="GO:0005886">
    <property type="term" value="C:plasma membrane"/>
    <property type="evidence" value="ECO:0007669"/>
    <property type="project" value="UniProtKB-SubCell"/>
</dbReference>
<keyword evidence="5 6" id="KW-0472">Membrane</keyword>
<sequence length="208" mass="21664">MADYLPGFIASYSILLVAVMSPGPAVAMLLGLGLSRGRGAALIASLGIAAGSSTIALITLMGMGLLLQQAAWAITLLRLIGSAYLLWLAYGAFRKALNPPRVEPAQMPPLSFGRAFLTGYLLQVTNPKAIVFWLAIGAVGATTGAPAQITALFLAGAFAISLTGHGFYAIALSSGPVRRAYQKARRGVEATLGLLFTFFAFKLATSRS</sequence>
<protein>
    <submittedName>
        <fullName evidence="7">Threonine/homoserine/homoserine lactone efflux protein</fullName>
    </submittedName>
</protein>
<feature type="transmembrane region" description="Helical" evidence="6">
    <location>
        <begin position="130"/>
        <end position="147"/>
    </location>
</feature>
<keyword evidence="8" id="KW-1185">Reference proteome</keyword>
<feature type="transmembrane region" description="Helical" evidence="6">
    <location>
        <begin position="70"/>
        <end position="93"/>
    </location>
</feature>
<accession>A0A1I1INN8</accession>
<dbReference type="STRING" id="517719.SAMN05421762_0636"/>
<dbReference type="InterPro" id="IPR001123">
    <property type="entry name" value="LeuE-type"/>
</dbReference>
<dbReference type="AlphaFoldDB" id="A0A1I1INN8"/>
<evidence type="ECO:0000256" key="2">
    <source>
        <dbReference type="ARBA" id="ARBA00022475"/>
    </source>
</evidence>
<reference evidence="7 8" key="1">
    <citation type="submission" date="2016-10" db="EMBL/GenBank/DDBJ databases">
        <authorList>
            <person name="de Groot N.N."/>
        </authorList>
    </citation>
    <scope>NUCLEOTIDE SEQUENCE [LARGE SCALE GENOMIC DNA]</scope>
    <source>
        <strain evidence="7 8">DSM 29619</strain>
    </source>
</reference>
<dbReference type="GO" id="GO:0015171">
    <property type="term" value="F:amino acid transmembrane transporter activity"/>
    <property type="evidence" value="ECO:0007669"/>
    <property type="project" value="TreeGrafter"/>
</dbReference>
<dbReference type="Proteomes" id="UP000231644">
    <property type="component" value="Unassembled WGS sequence"/>
</dbReference>
<gene>
    <name evidence="7" type="ORF">SAMN05421762_0636</name>
</gene>
<evidence type="ECO:0000256" key="6">
    <source>
        <dbReference type="SAM" id="Phobius"/>
    </source>
</evidence>
<evidence type="ECO:0000256" key="5">
    <source>
        <dbReference type="ARBA" id="ARBA00023136"/>
    </source>
</evidence>
<evidence type="ECO:0000313" key="8">
    <source>
        <dbReference type="Proteomes" id="UP000231644"/>
    </source>
</evidence>
<evidence type="ECO:0000313" key="7">
    <source>
        <dbReference type="EMBL" id="SFC34850.1"/>
    </source>
</evidence>
<dbReference type="OrthoDB" id="7659099at2"/>
<name>A0A1I1INN8_9RHOB</name>
<keyword evidence="3 6" id="KW-0812">Transmembrane</keyword>
<feature type="transmembrane region" description="Helical" evidence="6">
    <location>
        <begin position="153"/>
        <end position="175"/>
    </location>
</feature>
<proteinExistence type="predicted"/>
<organism evidence="7 8">
    <name type="scientific">Pseudooceanicola nitratireducens</name>
    <dbReference type="NCBI Taxonomy" id="517719"/>
    <lineage>
        <taxon>Bacteria</taxon>
        <taxon>Pseudomonadati</taxon>
        <taxon>Pseudomonadota</taxon>
        <taxon>Alphaproteobacteria</taxon>
        <taxon>Rhodobacterales</taxon>
        <taxon>Paracoccaceae</taxon>
        <taxon>Pseudooceanicola</taxon>
    </lineage>
</organism>
<comment type="subcellular location">
    <subcellularLocation>
        <location evidence="1">Cell membrane</location>
        <topology evidence="1">Multi-pass membrane protein</topology>
    </subcellularLocation>
</comment>
<dbReference type="RefSeq" id="WP_093450301.1">
    <property type="nucleotide sequence ID" value="NZ_CAXQIN010000018.1"/>
</dbReference>
<feature type="transmembrane region" description="Helical" evidence="6">
    <location>
        <begin position="12"/>
        <end position="34"/>
    </location>
</feature>
<dbReference type="PANTHER" id="PTHR30086">
    <property type="entry name" value="ARGININE EXPORTER PROTEIN ARGO"/>
    <property type="match status" value="1"/>
</dbReference>
<evidence type="ECO:0000256" key="4">
    <source>
        <dbReference type="ARBA" id="ARBA00022989"/>
    </source>
</evidence>
<dbReference type="PANTHER" id="PTHR30086:SF17">
    <property type="entry name" value="LYSE FAMILY TRANSLOCATOR"/>
    <property type="match status" value="1"/>
</dbReference>
<dbReference type="Pfam" id="PF01810">
    <property type="entry name" value="LysE"/>
    <property type="match status" value="1"/>
</dbReference>
<evidence type="ECO:0000256" key="1">
    <source>
        <dbReference type="ARBA" id="ARBA00004651"/>
    </source>
</evidence>
<dbReference type="EMBL" id="FOLX01000001">
    <property type="protein sequence ID" value="SFC34850.1"/>
    <property type="molecule type" value="Genomic_DNA"/>
</dbReference>
<keyword evidence="2" id="KW-1003">Cell membrane</keyword>
<feature type="transmembrane region" description="Helical" evidence="6">
    <location>
        <begin position="41"/>
        <end position="64"/>
    </location>
</feature>
<evidence type="ECO:0000256" key="3">
    <source>
        <dbReference type="ARBA" id="ARBA00022692"/>
    </source>
</evidence>